<comment type="caution">
    <text evidence="1">The sequence shown here is derived from an EMBL/GenBank/DDBJ whole genome shotgun (WGS) entry which is preliminary data.</text>
</comment>
<proteinExistence type="predicted"/>
<dbReference type="Pfam" id="PF14054">
    <property type="entry name" value="DUF4249"/>
    <property type="match status" value="1"/>
</dbReference>
<dbReference type="InterPro" id="IPR025345">
    <property type="entry name" value="DUF4249"/>
</dbReference>
<reference evidence="1 2" key="1">
    <citation type="submission" date="2019-07" db="EMBL/GenBank/DDBJ databases">
        <title>Whole genome shotgun sequence of Segetibacter aerophilus NBRC 106135.</title>
        <authorList>
            <person name="Hosoyama A."/>
            <person name="Uohara A."/>
            <person name="Ohji S."/>
            <person name="Ichikawa N."/>
        </authorList>
    </citation>
    <scope>NUCLEOTIDE SEQUENCE [LARGE SCALE GENOMIC DNA]</scope>
    <source>
        <strain evidence="1 2">NBRC 106135</strain>
    </source>
</reference>
<keyword evidence="2" id="KW-1185">Reference proteome</keyword>
<dbReference type="OrthoDB" id="637707at2"/>
<evidence type="ECO:0000313" key="2">
    <source>
        <dbReference type="Proteomes" id="UP000321513"/>
    </source>
</evidence>
<evidence type="ECO:0000313" key="1">
    <source>
        <dbReference type="EMBL" id="GEO07697.1"/>
    </source>
</evidence>
<dbReference type="AlphaFoldDB" id="A0A512B7C3"/>
<sequence>MKNKLVIQFIQSIAGLTSSNITMKLLLRRSVLTQLFIAAVGCCISLTACEKNIDIKIDNNEPLLVVEAYINNQMRDYNYVALSRSLDYFSTDFQGAAVSNATVTVTEGEIINQQYVWNRSSKVQLLEANIPAVPANFRKGVYFDPRLVTNSQGALIGVPGKSYLLEISDGQQQYTATTTLLPPLPIDSLTVGFSYRDTDDNNKLKARITNHYKDPDTLNNTQFYYYRFSENRNNFGWGGISRSRAFGVDDVTNGQQLHLTHPRGFVVGDTVNYYMASVTRDVYNFWDSYSKARNNNGPFSTPVTLMSNVKGDNVTGCFTGLSLTSKTVIIK</sequence>
<accession>A0A512B7C3</accession>
<evidence type="ECO:0008006" key="3">
    <source>
        <dbReference type="Google" id="ProtNLM"/>
    </source>
</evidence>
<name>A0A512B7C3_9BACT</name>
<dbReference type="EMBL" id="BJYT01000001">
    <property type="protein sequence ID" value="GEO07697.1"/>
    <property type="molecule type" value="Genomic_DNA"/>
</dbReference>
<protein>
    <recommendedName>
        <fullName evidence="3">DUF4249 domain-containing protein</fullName>
    </recommendedName>
</protein>
<dbReference type="Proteomes" id="UP000321513">
    <property type="component" value="Unassembled WGS sequence"/>
</dbReference>
<gene>
    <name evidence="1" type="ORF">SAE01_01930</name>
</gene>
<dbReference type="RefSeq" id="WP_147201659.1">
    <property type="nucleotide sequence ID" value="NZ_BJYT01000001.1"/>
</dbReference>
<organism evidence="1 2">
    <name type="scientific">Segetibacter aerophilus</name>
    <dbReference type="NCBI Taxonomy" id="670293"/>
    <lineage>
        <taxon>Bacteria</taxon>
        <taxon>Pseudomonadati</taxon>
        <taxon>Bacteroidota</taxon>
        <taxon>Chitinophagia</taxon>
        <taxon>Chitinophagales</taxon>
        <taxon>Chitinophagaceae</taxon>
        <taxon>Segetibacter</taxon>
    </lineage>
</organism>